<dbReference type="InterPro" id="IPR016024">
    <property type="entry name" value="ARM-type_fold"/>
</dbReference>
<feature type="domain" description="MIF4G-like type 1" evidence="12">
    <location>
        <begin position="396"/>
        <end position="595"/>
    </location>
</feature>
<dbReference type="eggNOG" id="KOG1104">
    <property type="taxonomic scope" value="Eukaryota"/>
</dbReference>
<name>Q6BLJ6_DEBHA</name>
<evidence type="ECO:0000256" key="3">
    <source>
        <dbReference type="ARBA" id="ARBA00022448"/>
    </source>
</evidence>
<dbReference type="GO" id="GO:0006397">
    <property type="term" value="P:mRNA processing"/>
    <property type="evidence" value="ECO:0007669"/>
    <property type="project" value="UniProtKB-KW"/>
</dbReference>
<keyword evidence="8" id="KW-0539">Nucleus</keyword>
<dbReference type="GO" id="GO:0008380">
    <property type="term" value="P:RNA splicing"/>
    <property type="evidence" value="ECO:0007669"/>
    <property type="project" value="UniProtKB-KW"/>
</dbReference>
<dbReference type="Pfam" id="PF09088">
    <property type="entry name" value="MIF4G_like"/>
    <property type="match status" value="1"/>
</dbReference>
<accession>Q6BLJ6</accession>
<evidence type="ECO:0000256" key="7">
    <source>
        <dbReference type="ARBA" id="ARBA00023187"/>
    </source>
</evidence>
<dbReference type="STRING" id="284592.Q6BLJ6"/>
<dbReference type="VEuPathDB" id="FungiDB:DEHA2F12914g"/>
<dbReference type="FunCoup" id="Q6BLJ6">
    <property type="interactions" value="1092"/>
</dbReference>
<evidence type="ECO:0000256" key="6">
    <source>
        <dbReference type="ARBA" id="ARBA00022884"/>
    </source>
</evidence>
<evidence type="ECO:0000259" key="12">
    <source>
        <dbReference type="Pfam" id="PF09088"/>
    </source>
</evidence>
<evidence type="ECO:0000256" key="5">
    <source>
        <dbReference type="ARBA" id="ARBA00022816"/>
    </source>
</evidence>
<reference evidence="14 15" key="1">
    <citation type="journal article" date="2004" name="Nature">
        <title>Genome evolution in yeasts.</title>
        <authorList>
            <consortium name="Genolevures"/>
            <person name="Dujon B."/>
            <person name="Sherman D."/>
            <person name="Fischer G."/>
            <person name="Durrens P."/>
            <person name="Casaregola S."/>
            <person name="Lafontaine I."/>
            <person name="de Montigny J."/>
            <person name="Marck C."/>
            <person name="Neuveglise C."/>
            <person name="Talla E."/>
            <person name="Goffard N."/>
            <person name="Frangeul L."/>
            <person name="Aigle M."/>
            <person name="Anthouard V."/>
            <person name="Babour A."/>
            <person name="Barbe V."/>
            <person name="Barnay S."/>
            <person name="Blanchin S."/>
            <person name="Beckerich J.M."/>
            <person name="Beyne E."/>
            <person name="Bleykasten C."/>
            <person name="Boisrame A."/>
            <person name="Boyer J."/>
            <person name="Cattolico L."/>
            <person name="Confanioleri F."/>
            <person name="de Daruvar A."/>
            <person name="Despons L."/>
            <person name="Fabre E."/>
            <person name="Fairhead C."/>
            <person name="Ferry-Dumazet H."/>
            <person name="Groppi A."/>
            <person name="Hantraye F."/>
            <person name="Hennequin C."/>
            <person name="Jauniaux N."/>
            <person name="Joyet P."/>
            <person name="Kachouri R."/>
            <person name="Kerrest A."/>
            <person name="Koszul R."/>
            <person name="Lemaire M."/>
            <person name="Lesur I."/>
            <person name="Ma L."/>
            <person name="Muller H."/>
            <person name="Nicaud J.M."/>
            <person name="Nikolski M."/>
            <person name="Oztas S."/>
            <person name="Ozier-Kalogeropoulos O."/>
            <person name="Pellenz S."/>
            <person name="Potier S."/>
            <person name="Richard G.F."/>
            <person name="Straub M.L."/>
            <person name="Suleau A."/>
            <person name="Swennene D."/>
            <person name="Tekaia F."/>
            <person name="Wesolowski-Louvel M."/>
            <person name="Westhof E."/>
            <person name="Wirth B."/>
            <person name="Zeniou-Meyer M."/>
            <person name="Zivanovic I."/>
            <person name="Bolotin-Fukuhara M."/>
            <person name="Thierry A."/>
            <person name="Bouchier C."/>
            <person name="Caudron B."/>
            <person name="Scarpelli C."/>
            <person name="Gaillardin C."/>
            <person name="Weissenbach J."/>
            <person name="Wincker P."/>
            <person name="Souciet J.L."/>
        </authorList>
    </citation>
    <scope>NUCLEOTIDE SEQUENCE [LARGE SCALE GENOMIC DNA]</scope>
    <source>
        <strain evidence="15">ATCC 36239 / CBS 767 / BCRC 21394 / JCM 1990 / NBRC 0083 / IGC 2968</strain>
    </source>
</reference>
<dbReference type="Proteomes" id="UP000000599">
    <property type="component" value="Chromosome F"/>
</dbReference>
<dbReference type="EMBL" id="CR382138">
    <property type="protein sequence ID" value="CAG89279.1"/>
    <property type="molecule type" value="Genomic_DNA"/>
</dbReference>
<dbReference type="OMA" id="RIWVHQP"/>
<evidence type="ECO:0000313" key="15">
    <source>
        <dbReference type="Proteomes" id="UP000000599"/>
    </source>
</evidence>
<comment type="subcellular location">
    <subcellularLocation>
        <location evidence="1">Nucleus</location>
    </subcellularLocation>
</comment>
<evidence type="ECO:0000256" key="9">
    <source>
        <dbReference type="ARBA" id="ARBA00030965"/>
    </source>
</evidence>
<feature type="compositionally biased region" description="Basic and acidic residues" evidence="11">
    <location>
        <begin position="134"/>
        <end position="149"/>
    </location>
</feature>
<dbReference type="InterPro" id="IPR027159">
    <property type="entry name" value="CBP80"/>
</dbReference>
<dbReference type="PANTHER" id="PTHR12412">
    <property type="entry name" value="CAP BINDING PROTEIN"/>
    <property type="match status" value="1"/>
</dbReference>
<feature type="compositionally biased region" description="Basic and acidic residues" evidence="11">
    <location>
        <begin position="157"/>
        <end position="168"/>
    </location>
</feature>
<dbReference type="GO" id="GO:0005846">
    <property type="term" value="C:nuclear cap binding complex"/>
    <property type="evidence" value="ECO:0007669"/>
    <property type="project" value="InterPro"/>
</dbReference>
<dbReference type="SUPFAM" id="SSF48371">
    <property type="entry name" value="ARM repeat"/>
    <property type="match status" value="4"/>
</dbReference>
<keyword evidence="6" id="KW-0694">RNA-binding</keyword>
<evidence type="ECO:0000256" key="10">
    <source>
        <dbReference type="ARBA" id="ARBA00074671"/>
    </source>
</evidence>
<dbReference type="GO" id="GO:0000184">
    <property type="term" value="P:nuclear-transcribed mRNA catabolic process, nonsense-mediated decay"/>
    <property type="evidence" value="ECO:0007669"/>
    <property type="project" value="TreeGrafter"/>
</dbReference>
<keyword evidence="7" id="KW-0508">mRNA splicing</keyword>
<dbReference type="Gene3D" id="1.25.40.180">
    <property type="match status" value="3"/>
</dbReference>
<keyword evidence="5" id="KW-0509">mRNA transport</keyword>
<feature type="region of interest" description="Disordered" evidence="11">
    <location>
        <begin position="1"/>
        <end position="27"/>
    </location>
</feature>
<gene>
    <name evidence="14" type="ordered locus">DEHA2F12914g</name>
</gene>
<evidence type="ECO:0000256" key="2">
    <source>
        <dbReference type="ARBA" id="ARBA00007413"/>
    </source>
</evidence>
<protein>
    <recommendedName>
        <fullName evidence="10">Nuclear cap-binding protein complex subunit 1</fullName>
    </recommendedName>
    <alternativeName>
        <fullName evidence="9">80 kDa nuclear cap-binding protein</fullName>
    </alternativeName>
</protein>
<dbReference type="HOGENOM" id="CLU_011380_0_0_1"/>
<dbReference type="InterPro" id="IPR015174">
    <property type="entry name" value="MIF4G-like_typ-2"/>
</dbReference>
<dbReference type="InParanoid" id="Q6BLJ6"/>
<dbReference type="GO" id="GO:0003729">
    <property type="term" value="F:mRNA binding"/>
    <property type="evidence" value="ECO:0007669"/>
    <property type="project" value="TreeGrafter"/>
</dbReference>
<evidence type="ECO:0000256" key="8">
    <source>
        <dbReference type="ARBA" id="ARBA00023242"/>
    </source>
</evidence>
<proteinExistence type="inferred from homology"/>
<evidence type="ECO:0000313" key="14">
    <source>
        <dbReference type="EMBL" id="CAG89279.1"/>
    </source>
</evidence>
<evidence type="ECO:0000256" key="4">
    <source>
        <dbReference type="ARBA" id="ARBA00022664"/>
    </source>
</evidence>
<feature type="compositionally biased region" description="Basic and acidic residues" evidence="11">
    <location>
        <begin position="9"/>
        <end position="27"/>
    </location>
</feature>
<dbReference type="RefSeq" id="XP_460925.1">
    <property type="nucleotide sequence ID" value="XM_460925.1"/>
</dbReference>
<dbReference type="Pfam" id="PF09090">
    <property type="entry name" value="MIF4G_like_2"/>
    <property type="match status" value="1"/>
</dbReference>
<feature type="domain" description="MIF4G-like type 2" evidence="13">
    <location>
        <begin position="674"/>
        <end position="937"/>
    </location>
</feature>
<sequence length="968" mass="112532">MDSFNPSKRTRDEFERDNQHTELDVDSKKQHLDPTTELVTNVCKDIRRIGENANLTSQIDDISYISNPIVAEFEKIDKLRVSILNTLYAIIIEQPQKITSLSILILLCNAKNFLVSKYVIEFFHSKAQGLLEKVSEEQEKKNEEKKDEEMKDEVEEGEGKENNGKKEVNEDLQREDAGIFNNLKSILKFLACLSPIIDNYSIINVFKQFLNLSIDLQKQTESRNGIAEEIFYNTLISLPYLLSNDSSEEIINHCNDLLEIASNFEIKEGAKSISLLQPFDSKLNNFSDQLPYSPEKMINVIYPSLLALQGENKDWANLNGKLFLNFKELIDPIIETSLKNNVISNEIVKHSLPQLSLPSVETLSTYKPQGLIDDLWYRNTRLLFQVYNTTEFETVPAVNSYFGLIFKDLAFDILTNLSFNKNETAIQLSILDLYFAKNLFAPPGSSVDQLTLINNDNVSGENNPPLSTWKIEDIAVESILTMIFQLPNPLNYEIYYYTVLIACCRESPESIAPVFGRAIRFFYNNLETLDYELKIRYLDWMTIQISNFEFSWKWDEWVKDSQKFKNLKYHPKKNFIKNLIAKEVRLSNKNRIKESFVTVHPDPAATDKLILLDEFYQYLNISLFPNESKYIIDYDNELYGNNDELKEVLAKLEFERKEKLANNITVSPQEELIYNFSNSGLPLHEGSSKVYDLIIANWKPNSEFYDLYKEISTNLDDYASINSDKFLINLFFQTYAYIGSRSIYSVVSLLSRDIIKLKFLSGVEIKDENYQASEFQFPVAELAEQHFDNKQNWIIDSIFRIWVHQPQVVFLILEYLIEFEVLKPKYLIGKTLNLASNLIIENVSCMESVNRILINFSKSSNDEFKVLTLKLFELIVNNLNEITKTLETNNSDEVTILKDFSDEESEDIELMNKVDNQWLFYEYKGLLKSYLRKFSIHNSNFIDEIETIFKGIENEPVRNDTLNWLIEL</sequence>
<organism evidence="14 15">
    <name type="scientific">Debaryomyces hansenii (strain ATCC 36239 / CBS 767 / BCRC 21394 / JCM 1990 / NBRC 0083 / IGC 2968)</name>
    <name type="common">Yeast</name>
    <name type="synonym">Torulaspora hansenii</name>
    <dbReference type="NCBI Taxonomy" id="284592"/>
    <lineage>
        <taxon>Eukaryota</taxon>
        <taxon>Fungi</taxon>
        <taxon>Dikarya</taxon>
        <taxon>Ascomycota</taxon>
        <taxon>Saccharomycotina</taxon>
        <taxon>Pichiomycetes</taxon>
        <taxon>Debaryomycetaceae</taxon>
        <taxon>Debaryomyces</taxon>
    </lineage>
</organism>
<dbReference type="GO" id="GO:0005634">
    <property type="term" value="C:nucleus"/>
    <property type="evidence" value="ECO:0007669"/>
    <property type="project" value="UniProtKB-SubCell"/>
</dbReference>
<keyword evidence="4" id="KW-0507">mRNA processing</keyword>
<keyword evidence="3" id="KW-0813">Transport</keyword>
<dbReference type="KEGG" id="dha:DEHA2F12914g"/>
<dbReference type="OrthoDB" id="10252707at2759"/>
<feature type="region of interest" description="Disordered" evidence="11">
    <location>
        <begin position="134"/>
        <end position="168"/>
    </location>
</feature>
<dbReference type="GeneID" id="2904255"/>
<dbReference type="PANTHER" id="PTHR12412:SF2">
    <property type="entry name" value="NUCLEAR CAP-BINDING PROTEIN SUBUNIT 1"/>
    <property type="match status" value="1"/>
</dbReference>
<evidence type="ECO:0000256" key="11">
    <source>
        <dbReference type="SAM" id="MobiDB-lite"/>
    </source>
</evidence>
<dbReference type="GO" id="GO:0000339">
    <property type="term" value="F:RNA cap binding"/>
    <property type="evidence" value="ECO:0007669"/>
    <property type="project" value="InterPro"/>
</dbReference>
<dbReference type="GO" id="GO:0006406">
    <property type="term" value="P:mRNA export from nucleus"/>
    <property type="evidence" value="ECO:0007669"/>
    <property type="project" value="InterPro"/>
</dbReference>
<dbReference type="AlphaFoldDB" id="Q6BLJ6"/>
<keyword evidence="15" id="KW-1185">Reference proteome</keyword>
<dbReference type="FunFam" id="1.25.40.180:FF:000056">
    <property type="entry name" value="Sto1p"/>
    <property type="match status" value="1"/>
</dbReference>
<comment type="similarity">
    <text evidence="2">Belongs to the NCBP1 family.</text>
</comment>
<evidence type="ECO:0000256" key="1">
    <source>
        <dbReference type="ARBA" id="ARBA00004123"/>
    </source>
</evidence>
<dbReference type="InterPro" id="IPR015172">
    <property type="entry name" value="MIF4G-like_typ-1"/>
</dbReference>
<evidence type="ECO:0000259" key="13">
    <source>
        <dbReference type="Pfam" id="PF09090"/>
    </source>
</evidence>